<dbReference type="OrthoDB" id="6128364at2759"/>
<protein>
    <recommendedName>
        <fullName evidence="5">PIPK domain-containing protein</fullName>
    </recommendedName>
</protein>
<evidence type="ECO:0000256" key="2">
    <source>
        <dbReference type="ARBA" id="ARBA00022840"/>
    </source>
</evidence>
<organism evidence="6 7">
    <name type="scientific">Candidula unifasciata</name>
    <dbReference type="NCBI Taxonomy" id="100452"/>
    <lineage>
        <taxon>Eukaryota</taxon>
        <taxon>Metazoa</taxon>
        <taxon>Spiralia</taxon>
        <taxon>Lophotrochozoa</taxon>
        <taxon>Mollusca</taxon>
        <taxon>Gastropoda</taxon>
        <taxon>Heterobranchia</taxon>
        <taxon>Euthyneura</taxon>
        <taxon>Panpulmonata</taxon>
        <taxon>Eupulmonata</taxon>
        <taxon>Stylommatophora</taxon>
        <taxon>Helicina</taxon>
        <taxon>Helicoidea</taxon>
        <taxon>Geomitridae</taxon>
        <taxon>Candidula</taxon>
    </lineage>
</organism>
<dbReference type="InterPro" id="IPR027483">
    <property type="entry name" value="PInositol-4-P-4/5-kinase_C_sf"/>
</dbReference>
<feature type="domain" description="PIPK" evidence="5">
    <location>
        <begin position="30"/>
        <end position="359"/>
    </location>
</feature>
<keyword evidence="1 3" id="KW-0547">Nucleotide-binding</keyword>
<evidence type="ECO:0000256" key="1">
    <source>
        <dbReference type="ARBA" id="ARBA00022741"/>
    </source>
</evidence>
<evidence type="ECO:0000256" key="4">
    <source>
        <dbReference type="SAM" id="MobiDB-lite"/>
    </source>
</evidence>
<evidence type="ECO:0000313" key="7">
    <source>
        <dbReference type="Proteomes" id="UP000678393"/>
    </source>
</evidence>
<keyword evidence="7" id="KW-1185">Reference proteome</keyword>
<dbReference type="Proteomes" id="UP000678393">
    <property type="component" value="Unassembled WGS sequence"/>
</dbReference>
<dbReference type="GO" id="GO:0046854">
    <property type="term" value="P:phosphatidylinositol phosphate biosynthetic process"/>
    <property type="evidence" value="ECO:0007669"/>
    <property type="project" value="TreeGrafter"/>
</dbReference>
<feature type="compositionally biased region" description="Gly residues" evidence="4">
    <location>
        <begin position="1"/>
        <end position="17"/>
    </location>
</feature>
<dbReference type="GO" id="GO:0000285">
    <property type="term" value="F:1-phosphatidylinositol-3-phosphate 5-kinase activity"/>
    <property type="evidence" value="ECO:0007669"/>
    <property type="project" value="InterPro"/>
</dbReference>
<feature type="non-terminal residue" evidence="6">
    <location>
        <position position="371"/>
    </location>
</feature>
<dbReference type="PANTHER" id="PTHR45748:SF7">
    <property type="entry name" value="1-PHOSPHATIDYLINOSITOL 3-PHOSPHATE 5-KINASE-RELATED"/>
    <property type="match status" value="1"/>
</dbReference>
<comment type="caution">
    <text evidence="6">The sequence shown here is derived from an EMBL/GenBank/DDBJ whole genome shotgun (WGS) entry which is preliminary data.</text>
</comment>
<dbReference type="AlphaFoldDB" id="A0A8S3ZFV2"/>
<dbReference type="FunFam" id="3.30.800.10:FF:000004">
    <property type="entry name" value="1-phosphatidylinositol 3-phosphate 5-kinase isoform X1"/>
    <property type="match status" value="1"/>
</dbReference>
<proteinExistence type="predicted"/>
<evidence type="ECO:0000256" key="3">
    <source>
        <dbReference type="PROSITE-ProRule" id="PRU00781"/>
    </source>
</evidence>
<dbReference type="Pfam" id="PF01504">
    <property type="entry name" value="PIP5K"/>
    <property type="match status" value="2"/>
</dbReference>
<dbReference type="SUPFAM" id="SSF56104">
    <property type="entry name" value="SAICAR synthase-like"/>
    <property type="match status" value="1"/>
</dbReference>
<dbReference type="Gene3D" id="3.30.800.10">
    <property type="entry name" value="Phosphatidylinositol Phosphate Kinase II Beta"/>
    <property type="match status" value="1"/>
</dbReference>
<accession>A0A8S3ZFV2</accession>
<evidence type="ECO:0000259" key="5">
    <source>
        <dbReference type="PROSITE" id="PS51455"/>
    </source>
</evidence>
<sequence length="371" mass="41805">RRAGGGVLSFLRGGSGGSRDPSPQHNPHFAYNKGEAAVRYVPGSEWGDSGNIQDEPDVTVMSDDATPSPEEKPKVGSAATSPHIELQFSDSAAKFYCRVYFADQFRKLRKLILPGSDNFFIRSLSRCKMWEAKGGKSGSSFSKTDDDRFILKQMSNMEVDSFEKFGPQYFQYMKLCISEQQPTALAKIMGVYRIGFRNTQTNHALRQDVLVMENLFYSRKISQKFDLKGSLRNRLVNTTSKRAEDELVLLDENLLKCSVESPLYLRPHSKHVLKSAITSDSAFLSTNLVMDYSLLVGVDEDTQELVVGIIDYIRTFTWDKKLEMVVKSTVSLGGQGKMPTVVSPQLYRGRFLEAMDRYFLHVPDHWTGLGK</sequence>
<dbReference type="Gene3D" id="3.30.810.10">
    <property type="entry name" value="2-Layer Sandwich"/>
    <property type="match status" value="1"/>
</dbReference>
<keyword evidence="3" id="KW-0418">Kinase</keyword>
<dbReference type="PANTHER" id="PTHR45748">
    <property type="entry name" value="1-PHOSPHATIDYLINOSITOL 3-PHOSPHATE 5-KINASE-RELATED"/>
    <property type="match status" value="1"/>
</dbReference>
<evidence type="ECO:0000313" key="6">
    <source>
        <dbReference type="EMBL" id="CAG5126012.1"/>
    </source>
</evidence>
<dbReference type="FunFam" id="3.30.810.10:FF:000001">
    <property type="entry name" value="1-phosphatidylinositol 3-phosphate 5-kinase FAB1"/>
    <property type="match status" value="1"/>
</dbReference>
<name>A0A8S3ZFV2_9EUPU</name>
<reference evidence="6" key="1">
    <citation type="submission" date="2021-04" db="EMBL/GenBank/DDBJ databases">
        <authorList>
            <consortium name="Molecular Ecology Group"/>
        </authorList>
    </citation>
    <scope>NUCLEOTIDE SEQUENCE</scope>
</reference>
<feature type="non-terminal residue" evidence="6">
    <location>
        <position position="1"/>
    </location>
</feature>
<feature type="region of interest" description="Disordered" evidence="4">
    <location>
        <begin position="1"/>
        <end position="79"/>
    </location>
</feature>
<dbReference type="InterPro" id="IPR002498">
    <property type="entry name" value="PInositol-4-P-4/5-kinase_core"/>
</dbReference>
<dbReference type="PROSITE" id="PS51455">
    <property type="entry name" value="PIPK"/>
    <property type="match status" value="1"/>
</dbReference>
<dbReference type="InterPro" id="IPR027484">
    <property type="entry name" value="PInositol-4-P-5-kinase_N"/>
</dbReference>
<dbReference type="CDD" id="cd17300">
    <property type="entry name" value="PIPKc_PIKfyve"/>
    <property type="match status" value="1"/>
</dbReference>
<dbReference type="SMART" id="SM00330">
    <property type="entry name" value="PIPKc"/>
    <property type="match status" value="1"/>
</dbReference>
<keyword evidence="2 3" id="KW-0067">ATP-binding</keyword>
<gene>
    <name evidence="6" type="ORF">CUNI_LOCUS11570</name>
</gene>
<dbReference type="GO" id="GO:0010008">
    <property type="term" value="C:endosome membrane"/>
    <property type="evidence" value="ECO:0007669"/>
    <property type="project" value="TreeGrafter"/>
</dbReference>
<dbReference type="GO" id="GO:0005524">
    <property type="term" value="F:ATP binding"/>
    <property type="evidence" value="ECO:0007669"/>
    <property type="project" value="UniProtKB-UniRule"/>
</dbReference>
<dbReference type="InterPro" id="IPR044769">
    <property type="entry name" value="PIKfyve_PIPKc"/>
</dbReference>
<keyword evidence="3" id="KW-0808">Transferase</keyword>
<dbReference type="EMBL" id="CAJHNH020002224">
    <property type="protein sequence ID" value="CAG5126012.1"/>
    <property type="molecule type" value="Genomic_DNA"/>
</dbReference>